<evidence type="ECO:0000256" key="5">
    <source>
        <dbReference type="ARBA" id="ARBA00022617"/>
    </source>
</evidence>
<dbReference type="Proteomes" id="UP001162162">
    <property type="component" value="Unassembled WGS sequence"/>
</dbReference>
<keyword evidence="12 13" id="KW-0472">Membrane</keyword>
<protein>
    <recommendedName>
        <fullName evidence="16">Cytochrome P450</fullName>
    </recommendedName>
</protein>
<keyword evidence="11" id="KW-0503">Monooxygenase</keyword>
<feature type="transmembrane region" description="Helical" evidence="13">
    <location>
        <begin position="6"/>
        <end position="26"/>
    </location>
</feature>
<evidence type="ECO:0000256" key="3">
    <source>
        <dbReference type="ARBA" id="ARBA00004406"/>
    </source>
</evidence>
<dbReference type="InterPro" id="IPR001128">
    <property type="entry name" value="Cyt_P450"/>
</dbReference>
<evidence type="ECO:0000256" key="9">
    <source>
        <dbReference type="ARBA" id="ARBA00023002"/>
    </source>
</evidence>
<keyword evidence="13" id="KW-0812">Transmembrane</keyword>
<evidence type="ECO:0000256" key="10">
    <source>
        <dbReference type="ARBA" id="ARBA00023004"/>
    </source>
</evidence>
<dbReference type="PANTHER" id="PTHR24292:SF54">
    <property type="entry name" value="CYP9F3-RELATED"/>
    <property type="match status" value="1"/>
</dbReference>
<evidence type="ECO:0000256" key="1">
    <source>
        <dbReference type="ARBA" id="ARBA00001971"/>
    </source>
</evidence>
<dbReference type="Gene3D" id="1.10.630.10">
    <property type="entry name" value="Cytochrome P450"/>
    <property type="match status" value="1"/>
</dbReference>
<comment type="cofactor">
    <cofactor evidence="1">
        <name>heme</name>
        <dbReference type="ChEBI" id="CHEBI:30413"/>
    </cofactor>
</comment>
<evidence type="ECO:0000256" key="13">
    <source>
        <dbReference type="SAM" id="Phobius"/>
    </source>
</evidence>
<dbReference type="GO" id="GO:0005789">
    <property type="term" value="C:endoplasmic reticulum membrane"/>
    <property type="evidence" value="ECO:0007669"/>
    <property type="project" value="UniProtKB-SubCell"/>
</dbReference>
<comment type="similarity">
    <text evidence="4">Belongs to the cytochrome P450 family.</text>
</comment>
<dbReference type="GO" id="GO:0005506">
    <property type="term" value="F:iron ion binding"/>
    <property type="evidence" value="ECO:0007669"/>
    <property type="project" value="InterPro"/>
</dbReference>
<evidence type="ECO:0000313" key="15">
    <source>
        <dbReference type="Proteomes" id="UP001162162"/>
    </source>
</evidence>
<keyword evidence="9" id="KW-0560">Oxidoreductase</keyword>
<keyword evidence="5" id="KW-0349">Heme</keyword>
<keyword evidence="10" id="KW-0408">Iron</keyword>
<dbReference type="InterPro" id="IPR050476">
    <property type="entry name" value="Insect_CytP450_Detox"/>
</dbReference>
<evidence type="ECO:0008006" key="16">
    <source>
        <dbReference type="Google" id="ProtNLM"/>
    </source>
</evidence>
<dbReference type="PANTHER" id="PTHR24292">
    <property type="entry name" value="CYTOCHROME P450"/>
    <property type="match status" value="1"/>
</dbReference>
<accession>A0AAV8Z477</accession>
<keyword evidence="13" id="KW-1133">Transmembrane helix</keyword>
<dbReference type="GO" id="GO:0016705">
    <property type="term" value="F:oxidoreductase activity, acting on paired donors, with incorporation or reduction of molecular oxygen"/>
    <property type="evidence" value="ECO:0007669"/>
    <property type="project" value="InterPro"/>
</dbReference>
<comment type="caution">
    <text evidence="14">The sequence shown here is derived from an EMBL/GenBank/DDBJ whole genome shotgun (WGS) entry which is preliminary data.</text>
</comment>
<evidence type="ECO:0000256" key="12">
    <source>
        <dbReference type="ARBA" id="ARBA00023136"/>
    </source>
</evidence>
<name>A0AAV8Z477_9CUCU</name>
<dbReference type="GO" id="GO:0020037">
    <property type="term" value="F:heme binding"/>
    <property type="evidence" value="ECO:0007669"/>
    <property type="project" value="InterPro"/>
</dbReference>
<dbReference type="AlphaFoldDB" id="A0AAV8Z477"/>
<reference evidence="14" key="1">
    <citation type="journal article" date="2023" name="Insect Mol. Biol.">
        <title>Genome sequencing provides insights into the evolution of gene families encoding plant cell wall-degrading enzymes in longhorned beetles.</title>
        <authorList>
            <person name="Shin N.R."/>
            <person name="Okamura Y."/>
            <person name="Kirsch R."/>
            <person name="Pauchet Y."/>
        </authorList>
    </citation>
    <scope>NUCLEOTIDE SEQUENCE</scope>
    <source>
        <strain evidence="14">AMC_N1</strain>
    </source>
</reference>
<evidence type="ECO:0000256" key="8">
    <source>
        <dbReference type="ARBA" id="ARBA00022848"/>
    </source>
</evidence>
<dbReference type="GO" id="GO:0004497">
    <property type="term" value="F:monooxygenase activity"/>
    <property type="evidence" value="ECO:0007669"/>
    <property type="project" value="UniProtKB-KW"/>
</dbReference>
<evidence type="ECO:0000256" key="2">
    <source>
        <dbReference type="ARBA" id="ARBA00004174"/>
    </source>
</evidence>
<keyword evidence="7" id="KW-0256">Endoplasmic reticulum</keyword>
<comment type="subcellular location">
    <subcellularLocation>
        <location evidence="3">Endoplasmic reticulum membrane</location>
        <topology evidence="3">Peripheral membrane protein</topology>
    </subcellularLocation>
    <subcellularLocation>
        <location evidence="2">Microsome membrane</location>
        <topology evidence="2">Peripheral membrane protein</topology>
    </subcellularLocation>
</comment>
<evidence type="ECO:0000256" key="4">
    <source>
        <dbReference type="ARBA" id="ARBA00010617"/>
    </source>
</evidence>
<keyword evidence="8" id="KW-0492">Microsome</keyword>
<dbReference type="SUPFAM" id="SSF48264">
    <property type="entry name" value="Cytochrome P450"/>
    <property type="match status" value="1"/>
</dbReference>
<gene>
    <name evidence="14" type="ORF">NQ318_001958</name>
</gene>
<evidence type="ECO:0000256" key="7">
    <source>
        <dbReference type="ARBA" id="ARBA00022824"/>
    </source>
</evidence>
<organism evidence="14 15">
    <name type="scientific">Aromia moschata</name>
    <dbReference type="NCBI Taxonomy" id="1265417"/>
    <lineage>
        <taxon>Eukaryota</taxon>
        <taxon>Metazoa</taxon>
        <taxon>Ecdysozoa</taxon>
        <taxon>Arthropoda</taxon>
        <taxon>Hexapoda</taxon>
        <taxon>Insecta</taxon>
        <taxon>Pterygota</taxon>
        <taxon>Neoptera</taxon>
        <taxon>Endopterygota</taxon>
        <taxon>Coleoptera</taxon>
        <taxon>Polyphaga</taxon>
        <taxon>Cucujiformia</taxon>
        <taxon>Chrysomeloidea</taxon>
        <taxon>Cerambycidae</taxon>
        <taxon>Cerambycinae</taxon>
        <taxon>Callichromatini</taxon>
        <taxon>Aromia</taxon>
    </lineage>
</organism>
<keyword evidence="6" id="KW-0479">Metal-binding</keyword>
<dbReference type="Pfam" id="PF00067">
    <property type="entry name" value="p450"/>
    <property type="match status" value="2"/>
</dbReference>
<dbReference type="PRINTS" id="PR00463">
    <property type="entry name" value="EP450I"/>
</dbReference>
<evidence type="ECO:0000256" key="6">
    <source>
        <dbReference type="ARBA" id="ARBA00022723"/>
    </source>
</evidence>
<dbReference type="EMBL" id="JAPWTK010000020">
    <property type="protein sequence ID" value="KAJ8957959.1"/>
    <property type="molecule type" value="Genomic_DNA"/>
</dbReference>
<dbReference type="InterPro" id="IPR002401">
    <property type="entry name" value="Cyt_P450_E_grp-I"/>
</dbReference>
<keyword evidence="15" id="KW-1185">Reference proteome</keyword>
<proteinExistence type="inferred from homology"/>
<sequence length="472" mass="55439">MNLLEVIVYSGMVVGILGGITVYCVYNYIYWFIKKVPVLHTNFISKMTIDDDTRARVATGNYEKMKEEGHKFCGLVNALKRAMVLIDLDIIEEIMTDWWQEHFIYRGFHFGDVYVSPAYEEPPPLDGKDWEDMKARLIPDINGREMETLMPSILTVSNRMIEALEEYTVHRKDIDVKKFLNNFTIDLVSLHSFKIDSDSFKHSKESFWLSTWSGWEKTEENLSRYVYSIVRRGIESRQKCKFSMYCTDLLLYLKKNHNTPEREHSMLDILRVALFFHHSFDVACSTLRFAIYELCRNPKIQKRARTEIQQVLVKYNGLITAESLNEMKYLQLIVDETLRMYPPVPNIIRRCVADYKLETENFTITKGTRIIVPVFALHRDPQYCPDANTFDPERFCKESKHFRPPSLYMPYGVGPMELKSIHASLLQCKIGLIRTLCKFRLSLSQKTKVPLQLDPEVYMQTVDRLYIKTERL</sequence>
<evidence type="ECO:0000313" key="14">
    <source>
        <dbReference type="EMBL" id="KAJ8957959.1"/>
    </source>
</evidence>
<dbReference type="InterPro" id="IPR036396">
    <property type="entry name" value="Cyt_P450_sf"/>
</dbReference>
<evidence type="ECO:0000256" key="11">
    <source>
        <dbReference type="ARBA" id="ARBA00023033"/>
    </source>
</evidence>